<evidence type="ECO:0000313" key="3">
    <source>
        <dbReference type="Proteomes" id="UP000594042"/>
    </source>
</evidence>
<sequence>MKEYTKRETQTIIAWAKECKFEGAFDLSKAEHIEDVQMFLDAEVCQIQAHEGNPVFNSSIDRLYRLKKALEEAGK</sequence>
<name>A0A7G1HR26_9BACT</name>
<dbReference type="KEGG" id="copr:Cop2CBH44_04490"/>
<dbReference type="Pfam" id="PF22292">
    <property type="entry name" value="DUF6965"/>
    <property type="match status" value="1"/>
</dbReference>
<accession>A0A7G1HR26</accession>
<dbReference type="InterPro" id="IPR054238">
    <property type="entry name" value="DUF6965"/>
</dbReference>
<reference evidence="3" key="1">
    <citation type="submission" date="2020-07" db="EMBL/GenBank/DDBJ databases">
        <title>Complete genome sequencing of Coprobacter sp. strain 2CBH44.</title>
        <authorList>
            <person name="Sakamoto M."/>
            <person name="Murakami T."/>
            <person name="Mori H."/>
        </authorList>
    </citation>
    <scope>NUCLEOTIDE SEQUENCE [LARGE SCALE GENOMIC DNA]</scope>
    <source>
        <strain evidence="3">2CBH44</strain>
    </source>
</reference>
<gene>
    <name evidence="2" type="ORF">Cop2CBH44_04490</name>
</gene>
<dbReference type="Proteomes" id="UP000594042">
    <property type="component" value="Chromosome"/>
</dbReference>
<keyword evidence="3" id="KW-1185">Reference proteome</keyword>
<dbReference type="EMBL" id="AP023322">
    <property type="protein sequence ID" value="BCI62096.1"/>
    <property type="molecule type" value="Genomic_DNA"/>
</dbReference>
<feature type="domain" description="DUF6965" evidence="1">
    <location>
        <begin position="10"/>
        <end position="72"/>
    </location>
</feature>
<dbReference type="RefSeq" id="WP_200755483.1">
    <property type="nucleotide sequence ID" value="NZ_AP023322.1"/>
</dbReference>
<organism evidence="2 3">
    <name type="scientific">Coprobacter secundus subsp. similis</name>
    <dbReference type="NCBI Taxonomy" id="2751153"/>
    <lineage>
        <taxon>Bacteria</taxon>
        <taxon>Pseudomonadati</taxon>
        <taxon>Bacteroidota</taxon>
        <taxon>Bacteroidia</taxon>
        <taxon>Bacteroidales</taxon>
        <taxon>Barnesiellaceae</taxon>
        <taxon>Coprobacter</taxon>
    </lineage>
</organism>
<evidence type="ECO:0000313" key="2">
    <source>
        <dbReference type="EMBL" id="BCI62096.1"/>
    </source>
</evidence>
<proteinExistence type="predicted"/>
<dbReference type="AlphaFoldDB" id="A0A7G1HR26"/>
<evidence type="ECO:0000259" key="1">
    <source>
        <dbReference type="Pfam" id="PF22292"/>
    </source>
</evidence>
<protein>
    <recommendedName>
        <fullName evidence="1">DUF6965 domain-containing protein</fullName>
    </recommendedName>
</protein>